<sequence length="45" mass="4981">MFGNTLTSSVQKYLFQGLADNNSYANTSNALTKGQKPSCHFIVPW</sequence>
<comment type="caution">
    <text evidence="1">The sequence shown here is derived from an EMBL/GenBank/DDBJ whole genome shotgun (WGS) entry which is preliminary data.</text>
</comment>
<dbReference type="Proteomes" id="UP001295462">
    <property type="component" value="Unassembled WGS sequence"/>
</dbReference>
<accession>A0AAU9QTB6</accession>
<evidence type="ECO:0000313" key="2">
    <source>
        <dbReference type="Proteomes" id="UP001295462"/>
    </source>
</evidence>
<name>A0AAU9QTB6_9VIBR</name>
<protein>
    <submittedName>
        <fullName evidence="1">Uncharacterized protein</fullName>
    </submittedName>
</protein>
<reference evidence="1" key="1">
    <citation type="submission" date="2022-01" db="EMBL/GenBank/DDBJ databases">
        <authorList>
            <person name="Lagorce A."/>
        </authorList>
    </citation>
    <scope>NUCLEOTIDE SEQUENCE</scope>
    <source>
        <strain evidence="1">Th15_F1_A12</strain>
    </source>
</reference>
<dbReference type="EMBL" id="CAKMUD010000094">
    <property type="protein sequence ID" value="CAH1599369.1"/>
    <property type="molecule type" value="Genomic_DNA"/>
</dbReference>
<organism evidence="1 2">
    <name type="scientific">Vibrio jasicida</name>
    <dbReference type="NCBI Taxonomy" id="766224"/>
    <lineage>
        <taxon>Bacteria</taxon>
        <taxon>Pseudomonadati</taxon>
        <taxon>Pseudomonadota</taxon>
        <taxon>Gammaproteobacteria</taxon>
        <taxon>Vibrionales</taxon>
        <taxon>Vibrionaceae</taxon>
        <taxon>Vibrio</taxon>
    </lineage>
</organism>
<evidence type="ECO:0000313" key="1">
    <source>
        <dbReference type="EMBL" id="CAH1599369.1"/>
    </source>
</evidence>
<gene>
    <name evidence="1" type="ORF">THF1A12_40117</name>
</gene>
<dbReference type="AlphaFoldDB" id="A0AAU9QTB6"/>
<proteinExistence type="predicted"/>